<evidence type="ECO:0000313" key="1">
    <source>
        <dbReference type="EMBL" id="CAB4191832.1"/>
    </source>
</evidence>
<gene>
    <name evidence="1" type="ORF">UFOVP1229_162</name>
</gene>
<dbReference type="EMBL" id="LR797178">
    <property type="protein sequence ID" value="CAB4191832.1"/>
    <property type="molecule type" value="Genomic_DNA"/>
</dbReference>
<proteinExistence type="predicted"/>
<sequence length="78" mass="8761">MTTGERSVLCAIDTIAFLHPVALSEIVKMHDQVMTPKQVRNRINALERYGFVRIGLRGGEKVYSVSDEGRSATLRWKG</sequence>
<organism evidence="1">
    <name type="scientific">uncultured Caudovirales phage</name>
    <dbReference type="NCBI Taxonomy" id="2100421"/>
    <lineage>
        <taxon>Viruses</taxon>
        <taxon>Duplodnaviria</taxon>
        <taxon>Heunggongvirae</taxon>
        <taxon>Uroviricota</taxon>
        <taxon>Caudoviricetes</taxon>
        <taxon>Peduoviridae</taxon>
        <taxon>Maltschvirus</taxon>
        <taxon>Maltschvirus maltsch</taxon>
    </lineage>
</organism>
<accession>A0A6J5R7P7</accession>
<dbReference type="SUPFAM" id="SSF46785">
    <property type="entry name" value="Winged helix' DNA-binding domain"/>
    <property type="match status" value="1"/>
</dbReference>
<dbReference type="InterPro" id="IPR036390">
    <property type="entry name" value="WH_DNA-bd_sf"/>
</dbReference>
<name>A0A6J5R7P7_9CAUD</name>
<protein>
    <submittedName>
        <fullName evidence="1">Uncharacterized protein</fullName>
    </submittedName>
</protein>
<reference evidence="1" key="1">
    <citation type="submission" date="2020-05" db="EMBL/GenBank/DDBJ databases">
        <authorList>
            <person name="Chiriac C."/>
            <person name="Salcher M."/>
            <person name="Ghai R."/>
            <person name="Kavagutti S V."/>
        </authorList>
    </citation>
    <scope>NUCLEOTIDE SEQUENCE</scope>
</reference>